<dbReference type="WBParaSite" id="HNAJ_0000196901-mRNA-1">
    <property type="protein sequence ID" value="HNAJ_0000196901-mRNA-1"/>
    <property type="gene ID" value="HNAJ_0000196901"/>
</dbReference>
<reference evidence="1 2" key="2">
    <citation type="submission" date="2018-11" db="EMBL/GenBank/DDBJ databases">
        <authorList>
            <consortium name="Pathogen Informatics"/>
        </authorList>
    </citation>
    <scope>NUCLEOTIDE SEQUENCE [LARGE SCALE GENOMIC DNA]</scope>
</reference>
<evidence type="ECO:0000313" key="3">
    <source>
        <dbReference type="WBParaSite" id="HNAJ_0000196901-mRNA-1"/>
    </source>
</evidence>
<dbReference type="Proteomes" id="UP000278807">
    <property type="component" value="Unassembled WGS sequence"/>
</dbReference>
<dbReference type="AlphaFoldDB" id="A0A0R3T4I2"/>
<reference evidence="3" key="1">
    <citation type="submission" date="2017-02" db="UniProtKB">
        <authorList>
            <consortium name="WormBaseParasite"/>
        </authorList>
    </citation>
    <scope>IDENTIFICATION</scope>
</reference>
<dbReference type="EMBL" id="UZAE01000867">
    <property type="protein sequence ID" value="VDN97827.1"/>
    <property type="molecule type" value="Genomic_DNA"/>
</dbReference>
<dbReference type="OrthoDB" id="10561696at2759"/>
<protein>
    <submittedName>
        <fullName evidence="3">Suppressor of fused protein (SUFU)</fullName>
    </submittedName>
</protein>
<evidence type="ECO:0000313" key="2">
    <source>
        <dbReference type="Proteomes" id="UP000278807"/>
    </source>
</evidence>
<organism evidence="3">
    <name type="scientific">Rodentolepis nana</name>
    <name type="common">Dwarf tapeworm</name>
    <name type="synonym">Hymenolepis nana</name>
    <dbReference type="NCBI Taxonomy" id="102285"/>
    <lineage>
        <taxon>Eukaryota</taxon>
        <taxon>Metazoa</taxon>
        <taxon>Spiralia</taxon>
        <taxon>Lophotrochozoa</taxon>
        <taxon>Platyhelminthes</taxon>
        <taxon>Cestoda</taxon>
        <taxon>Eucestoda</taxon>
        <taxon>Cyclophyllidea</taxon>
        <taxon>Hymenolepididae</taxon>
        <taxon>Rodentolepis</taxon>
    </lineage>
</organism>
<name>A0A0R3T4I2_RODNA</name>
<gene>
    <name evidence="1" type="ORF">HNAJ_LOCUS1968</name>
</gene>
<proteinExistence type="predicted"/>
<evidence type="ECO:0000313" key="1">
    <source>
        <dbReference type="EMBL" id="VDN97827.1"/>
    </source>
</evidence>
<sequence>MANITILKEIDDLFEWVSKSECGKIIEPLNCTRHYVSFRILRDPGGQIVIFPTPKYPDEKPGWIISVGDKKIMDTNEGFPEASTITQAFMCCLYVILNRMQVEMPQDIIELDENFKGILDSVFPGIDLDALLK</sequence>
<accession>A0A0R3T4I2</accession>
<keyword evidence="2" id="KW-1185">Reference proteome</keyword>